<accession>A0ABR0JB00</accession>
<dbReference type="Proteomes" id="UP001345691">
    <property type="component" value="Unassembled WGS sequence"/>
</dbReference>
<keyword evidence="3" id="KW-1185">Reference proteome</keyword>
<evidence type="ECO:0000313" key="3">
    <source>
        <dbReference type="Proteomes" id="UP001345691"/>
    </source>
</evidence>
<name>A0ABR0JB00_9EURO</name>
<evidence type="ECO:0000256" key="1">
    <source>
        <dbReference type="SAM" id="MobiDB-lite"/>
    </source>
</evidence>
<organism evidence="2 3">
    <name type="scientific">Exophiala sideris</name>
    <dbReference type="NCBI Taxonomy" id="1016849"/>
    <lineage>
        <taxon>Eukaryota</taxon>
        <taxon>Fungi</taxon>
        <taxon>Dikarya</taxon>
        <taxon>Ascomycota</taxon>
        <taxon>Pezizomycotina</taxon>
        <taxon>Eurotiomycetes</taxon>
        <taxon>Chaetothyriomycetidae</taxon>
        <taxon>Chaetothyriales</taxon>
        <taxon>Herpotrichiellaceae</taxon>
        <taxon>Exophiala</taxon>
    </lineage>
</organism>
<gene>
    <name evidence="2" type="ORF">LTR69_005692</name>
</gene>
<protein>
    <submittedName>
        <fullName evidence="2">Uncharacterized protein</fullName>
    </submittedName>
</protein>
<sequence>MIRLEDVTRLGPPAEERLVAYENAAKEAGLASSISTLTYSQSGNGQVTTGPHSPADCLVVRPWARCEVLLFSNIIDEESPGKVPVQISGPSPTKPKRIYEPPFRLASEIDAVARFGDLQQHLDKLLNHPNLTINAKKYARNLSSGIKEYNEASGKSKNPHRNSAHEQDGLPSSRNVLGLMIGSAGVSTDRQIPHNSTLSSSSVSDQQEVQLLDGFFDLEQITTLARCKNPRCAEMYRELKATGSSSYIPARKPALLVPTDIARHETVSLGVETNLHELLQAALNKDTYLHRMVFVVVCAPSPPATPKMTMSCYVMAVGSVLSQDISFPLVTDSSTYRALCIYEVNCRLCLWSKTSAFGR</sequence>
<evidence type="ECO:0000313" key="2">
    <source>
        <dbReference type="EMBL" id="KAK5060375.1"/>
    </source>
</evidence>
<comment type="caution">
    <text evidence="2">The sequence shown here is derived from an EMBL/GenBank/DDBJ whole genome shotgun (WGS) entry which is preliminary data.</text>
</comment>
<feature type="region of interest" description="Disordered" evidence="1">
    <location>
        <begin position="149"/>
        <end position="174"/>
    </location>
</feature>
<reference evidence="2 3" key="1">
    <citation type="submission" date="2023-08" db="EMBL/GenBank/DDBJ databases">
        <title>Black Yeasts Isolated from many extreme environments.</title>
        <authorList>
            <person name="Coleine C."/>
            <person name="Stajich J.E."/>
            <person name="Selbmann L."/>
        </authorList>
    </citation>
    <scope>NUCLEOTIDE SEQUENCE [LARGE SCALE GENOMIC DNA]</scope>
    <source>
        <strain evidence="2 3">CCFEE 6328</strain>
    </source>
</reference>
<dbReference type="EMBL" id="JAVRRF010000011">
    <property type="protein sequence ID" value="KAK5060375.1"/>
    <property type="molecule type" value="Genomic_DNA"/>
</dbReference>
<proteinExistence type="predicted"/>